<dbReference type="AlphaFoldDB" id="A0A8S9M7Q1"/>
<accession>A0A8S9M7Q1</accession>
<name>A0A8S9M7Q1_BRACR</name>
<organism evidence="2">
    <name type="scientific">Brassica cretica</name>
    <name type="common">Mustard</name>
    <dbReference type="NCBI Taxonomy" id="69181"/>
    <lineage>
        <taxon>Eukaryota</taxon>
        <taxon>Viridiplantae</taxon>
        <taxon>Streptophyta</taxon>
        <taxon>Embryophyta</taxon>
        <taxon>Tracheophyta</taxon>
        <taxon>Spermatophyta</taxon>
        <taxon>Magnoliopsida</taxon>
        <taxon>eudicotyledons</taxon>
        <taxon>Gunneridae</taxon>
        <taxon>Pentapetalae</taxon>
        <taxon>rosids</taxon>
        <taxon>malvids</taxon>
        <taxon>Brassicales</taxon>
        <taxon>Brassicaceae</taxon>
        <taxon>Brassiceae</taxon>
        <taxon>Brassica</taxon>
    </lineage>
</organism>
<evidence type="ECO:0000256" key="1">
    <source>
        <dbReference type="SAM" id="MobiDB-lite"/>
    </source>
</evidence>
<sequence length="85" mass="9566">MHTAQSLSRAKTRSLRSDRARVRARTRLGRYVATEFEPKLGRYVATDLEPKLCSDRARTRLGRYVAIGLSQNVDTTGIHAFSSTL</sequence>
<reference evidence="2" key="1">
    <citation type="submission" date="2019-12" db="EMBL/GenBank/DDBJ databases">
        <title>Genome sequencing and annotation of Brassica cretica.</title>
        <authorList>
            <person name="Studholme D.J."/>
            <person name="Sarris P.F."/>
        </authorList>
    </citation>
    <scope>NUCLEOTIDE SEQUENCE</scope>
    <source>
        <strain evidence="2">PFS-102/07</strain>
        <tissue evidence="2">Leaf</tissue>
    </source>
</reference>
<comment type="caution">
    <text evidence="2">The sequence shown here is derived from an EMBL/GenBank/DDBJ whole genome shotgun (WGS) entry which is preliminary data.</text>
</comment>
<protein>
    <submittedName>
        <fullName evidence="2">Uncharacterized protein</fullName>
    </submittedName>
</protein>
<proteinExistence type="predicted"/>
<dbReference type="EMBL" id="QGKY02000089">
    <property type="protein sequence ID" value="KAF2615875.1"/>
    <property type="molecule type" value="Genomic_DNA"/>
</dbReference>
<gene>
    <name evidence="2" type="ORF">F2Q70_00012065</name>
</gene>
<evidence type="ECO:0000313" key="2">
    <source>
        <dbReference type="EMBL" id="KAF2615875.1"/>
    </source>
</evidence>
<feature type="region of interest" description="Disordered" evidence="1">
    <location>
        <begin position="1"/>
        <end position="20"/>
    </location>
</feature>